<keyword evidence="2" id="KW-1185">Reference proteome</keyword>
<protein>
    <submittedName>
        <fullName evidence="1">Uncharacterized protein</fullName>
    </submittedName>
</protein>
<evidence type="ECO:0000313" key="1">
    <source>
        <dbReference type="EMBL" id="CAB0004386.1"/>
    </source>
</evidence>
<sequence>MLTSLKVMIFLDNKTSLTVSISGVLHHIGGVGMTRLQNCGGTKKLELPEFGSVSWIATGLKAGEEMKGEKGAKEKKKGTWYPESQLAFPKKLLRRCIRRRNILQNPIFRSKSRRFYPIGKNRAGAVAWMRERNLEAETTQIPQALIYDFLLVVEKVTLHLEVKTCRSEPVPMGRQLWRRDSAAGFDQVNDAIGRPSASHSLLLMSRMPQRGQKDLPSKMEILIRQVPPSDGFLRPLDASWHLRVNQDDH</sequence>
<dbReference type="EMBL" id="CADCXU010014911">
    <property type="protein sequence ID" value="CAB0004386.1"/>
    <property type="molecule type" value="Genomic_DNA"/>
</dbReference>
<gene>
    <name evidence="1" type="ORF">NTEN_LOCUS9863</name>
</gene>
<evidence type="ECO:0000313" key="2">
    <source>
        <dbReference type="Proteomes" id="UP000479000"/>
    </source>
</evidence>
<accession>A0A6H5GKN3</accession>
<proteinExistence type="predicted"/>
<feature type="non-terminal residue" evidence="1">
    <location>
        <position position="249"/>
    </location>
</feature>
<reference evidence="1 2" key="1">
    <citation type="submission" date="2020-02" db="EMBL/GenBank/DDBJ databases">
        <authorList>
            <person name="Ferguson B K."/>
        </authorList>
    </citation>
    <scope>NUCLEOTIDE SEQUENCE [LARGE SCALE GENOMIC DNA]</scope>
</reference>
<dbReference type="AlphaFoldDB" id="A0A6H5GKN3"/>
<dbReference type="Proteomes" id="UP000479000">
    <property type="component" value="Unassembled WGS sequence"/>
</dbReference>
<name>A0A6H5GKN3_9HEMI</name>
<feature type="non-terminal residue" evidence="1">
    <location>
        <position position="1"/>
    </location>
</feature>
<organism evidence="1 2">
    <name type="scientific">Nesidiocoris tenuis</name>
    <dbReference type="NCBI Taxonomy" id="355587"/>
    <lineage>
        <taxon>Eukaryota</taxon>
        <taxon>Metazoa</taxon>
        <taxon>Ecdysozoa</taxon>
        <taxon>Arthropoda</taxon>
        <taxon>Hexapoda</taxon>
        <taxon>Insecta</taxon>
        <taxon>Pterygota</taxon>
        <taxon>Neoptera</taxon>
        <taxon>Paraneoptera</taxon>
        <taxon>Hemiptera</taxon>
        <taxon>Heteroptera</taxon>
        <taxon>Panheteroptera</taxon>
        <taxon>Cimicomorpha</taxon>
        <taxon>Miridae</taxon>
        <taxon>Dicyphina</taxon>
        <taxon>Nesidiocoris</taxon>
    </lineage>
</organism>